<dbReference type="PANTHER" id="PTHR37526:SF1">
    <property type="entry name" value="PROTEIN TUSB"/>
    <property type="match status" value="1"/>
</dbReference>
<dbReference type="GeneID" id="93568462"/>
<keyword evidence="1" id="KW-0808">Transferase</keyword>
<dbReference type="NCBIfam" id="TIGR03011">
    <property type="entry name" value="sulf_tusB_dsrH"/>
    <property type="match status" value="1"/>
</dbReference>
<dbReference type="EMBL" id="MRWE01000016">
    <property type="protein sequence ID" value="ORJ25432.1"/>
    <property type="molecule type" value="Genomic_DNA"/>
</dbReference>
<dbReference type="GO" id="GO:1990228">
    <property type="term" value="C:sulfurtransferase complex"/>
    <property type="evidence" value="ECO:0007669"/>
    <property type="project" value="TreeGrafter"/>
</dbReference>
<reference evidence="1 2" key="1">
    <citation type="journal article" date="2017" name="Int. J. Syst. Evol. Microbiol.">
        <title>Rouxiella badensis sp. nov. and Rouxiella silvae sp. nov. isolated from peat bog soil in Germany and emendation of the genus description.</title>
        <authorList>
            <person name="Le Fleche-Mateos A."/>
            <person name="Kugler J.H."/>
            <person name="Hansen S.H."/>
            <person name="Syldatk C."/>
            <person name="Hausmann R."/>
            <person name="Lomprez F."/>
            <person name="Vandenbogaert M."/>
            <person name="Manuguerra J.C."/>
            <person name="Grimont P.A."/>
        </authorList>
    </citation>
    <scope>NUCLEOTIDE SEQUENCE [LARGE SCALE GENOMIC DNA]</scope>
    <source>
        <strain evidence="1 2">DSM 100043</strain>
    </source>
</reference>
<dbReference type="Gene3D" id="3.40.1260.10">
    <property type="entry name" value="DsrEFH-like"/>
    <property type="match status" value="1"/>
</dbReference>
<dbReference type="NCBIfam" id="NF010035">
    <property type="entry name" value="PRK13510.1"/>
    <property type="match status" value="1"/>
</dbReference>
<dbReference type="InterPro" id="IPR027396">
    <property type="entry name" value="DsrEFH-like"/>
</dbReference>
<protein>
    <submittedName>
        <fullName evidence="1">Sulfurtransferase TusB</fullName>
    </submittedName>
</protein>
<keyword evidence="2" id="KW-1185">Reference proteome</keyword>
<dbReference type="SUPFAM" id="SSF75169">
    <property type="entry name" value="DsrEFH-like"/>
    <property type="match status" value="1"/>
</dbReference>
<gene>
    <name evidence="1" type="ORF">BS640_11525</name>
</gene>
<dbReference type="Proteomes" id="UP000192536">
    <property type="component" value="Unassembled WGS sequence"/>
</dbReference>
<organism evidence="1 2">
    <name type="scientific">Rouxiella badensis</name>
    <dbReference type="NCBI Taxonomy" id="1646377"/>
    <lineage>
        <taxon>Bacteria</taxon>
        <taxon>Pseudomonadati</taxon>
        <taxon>Pseudomonadota</taxon>
        <taxon>Gammaproteobacteria</taxon>
        <taxon>Enterobacterales</taxon>
        <taxon>Yersiniaceae</taxon>
        <taxon>Rouxiella</taxon>
    </lineage>
</organism>
<name>A0A1X0WF89_9GAMM</name>
<dbReference type="GO" id="GO:0016740">
    <property type="term" value="F:transferase activity"/>
    <property type="evidence" value="ECO:0007669"/>
    <property type="project" value="UniProtKB-KW"/>
</dbReference>
<sequence length="95" mass="10478">MLFTLARSPQQCDLPALMRLVSDTDALLLMQDGVTAALENSLAQSHISVLTCPVYVLSEDLQARGLSGQISHKVTPIDYTGFVDLTEKHRQHVAW</sequence>
<accession>A0A1X0WF89</accession>
<dbReference type="STRING" id="1646377.BS640_11525"/>
<dbReference type="Pfam" id="PF04077">
    <property type="entry name" value="DsrH"/>
    <property type="match status" value="1"/>
</dbReference>
<evidence type="ECO:0000313" key="2">
    <source>
        <dbReference type="Proteomes" id="UP000192536"/>
    </source>
</evidence>
<dbReference type="InterPro" id="IPR007215">
    <property type="entry name" value="Sulphur_relay_TusB/DsrH"/>
</dbReference>
<evidence type="ECO:0000313" key="1">
    <source>
        <dbReference type="EMBL" id="ORJ25432.1"/>
    </source>
</evidence>
<dbReference type="GO" id="GO:0002143">
    <property type="term" value="P:tRNA wobble position uridine thiolation"/>
    <property type="evidence" value="ECO:0007669"/>
    <property type="project" value="InterPro"/>
</dbReference>
<dbReference type="PANTHER" id="PTHR37526">
    <property type="entry name" value="PROTEIN TUSB"/>
    <property type="match status" value="1"/>
</dbReference>
<proteinExistence type="predicted"/>
<dbReference type="AlphaFoldDB" id="A0A1X0WF89"/>
<dbReference type="RefSeq" id="WP_017494308.1">
    <property type="nucleotide sequence ID" value="NZ_CAUQAZ010000070.1"/>
</dbReference>
<comment type="caution">
    <text evidence="1">The sequence shown here is derived from an EMBL/GenBank/DDBJ whole genome shotgun (WGS) entry which is preliminary data.</text>
</comment>